<feature type="transmembrane region" description="Helical" evidence="6">
    <location>
        <begin position="129"/>
        <end position="152"/>
    </location>
</feature>
<keyword evidence="4 6" id="KW-1133">Transmembrane helix</keyword>
<reference evidence="8 9" key="1">
    <citation type="journal article" date="2015" name="Genome Announc.">
        <title>Expanding the biotechnology potential of lactobacilli through comparative genomics of 213 strains and associated genera.</title>
        <authorList>
            <person name="Sun Z."/>
            <person name="Harris H.M."/>
            <person name="McCann A."/>
            <person name="Guo C."/>
            <person name="Argimon S."/>
            <person name="Zhang W."/>
            <person name="Yang X."/>
            <person name="Jeffery I.B."/>
            <person name="Cooney J.C."/>
            <person name="Kagawa T.F."/>
            <person name="Liu W."/>
            <person name="Song Y."/>
            <person name="Salvetti E."/>
            <person name="Wrobel A."/>
            <person name="Rasinkangas P."/>
            <person name="Parkhill J."/>
            <person name="Rea M.C."/>
            <person name="O'Sullivan O."/>
            <person name="Ritari J."/>
            <person name="Douillard F.P."/>
            <person name="Paul Ross R."/>
            <person name="Yang R."/>
            <person name="Briner A.E."/>
            <person name="Felis G.E."/>
            <person name="de Vos W.M."/>
            <person name="Barrangou R."/>
            <person name="Klaenhammer T.R."/>
            <person name="Caufield P.W."/>
            <person name="Cui Y."/>
            <person name="Zhang H."/>
            <person name="O'Toole P.W."/>
        </authorList>
    </citation>
    <scope>NUCLEOTIDE SEQUENCE [LARGE SCALE GENOMIC DNA]</scope>
    <source>
        <strain evidence="8 9">DSM 19971</strain>
    </source>
</reference>
<dbReference type="Gene3D" id="1.20.1250.20">
    <property type="entry name" value="MFS general substrate transporter like domains"/>
    <property type="match status" value="1"/>
</dbReference>
<dbReference type="PROSITE" id="PS50850">
    <property type="entry name" value="MFS"/>
    <property type="match status" value="1"/>
</dbReference>
<evidence type="ECO:0000256" key="3">
    <source>
        <dbReference type="ARBA" id="ARBA00022692"/>
    </source>
</evidence>
<evidence type="ECO:0000313" key="9">
    <source>
        <dbReference type="Proteomes" id="UP000051155"/>
    </source>
</evidence>
<evidence type="ECO:0000256" key="6">
    <source>
        <dbReference type="SAM" id="Phobius"/>
    </source>
</evidence>
<feature type="transmembrane region" description="Helical" evidence="6">
    <location>
        <begin position="289"/>
        <end position="311"/>
    </location>
</feature>
<feature type="transmembrane region" description="Helical" evidence="6">
    <location>
        <begin position="256"/>
        <end position="277"/>
    </location>
</feature>
<dbReference type="PRINTS" id="PR01036">
    <property type="entry name" value="TCRTETB"/>
</dbReference>
<dbReference type="Proteomes" id="UP000051155">
    <property type="component" value="Unassembled WGS sequence"/>
</dbReference>
<dbReference type="InterPro" id="IPR036259">
    <property type="entry name" value="MFS_trans_sf"/>
</dbReference>
<keyword evidence="5 6" id="KW-0472">Membrane</keyword>
<keyword evidence="3 6" id="KW-0812">Transmembrane</keyword>
<proteinExistence type="predicted"/>
<feature type="transmembrane region" description="Helical" evidence="6">
    <location>
        <begin position="70"/>
        <end position="93"/>
    </location>
</feature>
<organism evidence="8 9">
    <name type="scientific">Liquorilactobacillus uvarum DSM 19971</name>
    <dbReference type="NCBI Taxonomy" id="1423812"/>
    <lineage>
        <taxon>Bacteria</taxon>
        <taxon>Bacillati</taxon>
        <taxon>Bacillota</taxon>
        <taxon>Bacilli</taxon>
        <taxon>Lactobacillales</taxon>
        <taxon>Lactobacillaceae</taxon>
        <taxon>Liquorilactobacillus</taxon>
    </lineage>
</organism>
<dbReference type="InterPro" id="IPR020846">
    <property type="entry name" value="MFS_dom"/>
</dbReference>
<comment type="caution">
    <text evidence="8">The sequence shown here is derived from an EMBL/GenBank/DDBJ whole genome shotgun (WGS) entry which is preliminary data.</text>
</comment>
<dbReference type="PANTHER" id="PTHR42718">
    <property type="entry name" value="MAJOR FACILITATOR SUPERFAMILY MULTIDRUG TRANSPORTER MFSC"/>
    <property type="match status" value="1"/>
</dbReference>
<feature type="transmembrane region" description="Helical" evidence="6">
    <location>
        <begin position="428"/>
        <end position="447"/>
    </location>
</feature>
<sequence>MIAAILATGLMSFAGVVVETAMNITFPVLMTEFNVTTNIVQWMTTGYLLTVSMIVPLSATLKRQFKTRSLFITANLFFLCGLIIDACAANFPLLVFGRIIQGCGTGIALPLMFNIILEQIPDNQIGMMMGLGTLITAIAPAIGPTFGGIVVASIGWRYIFYLLIPLILISLIIGYKSIEQKTRIQPSQFDFLSVLLLITTFTGLIVGFSHLGSPFWHWSLGGALVLGLLSLLLLIWHSLTIKEPAINFYILGNRIFSGHAIAFFCLQITALGLSFLIPNYVQLVNKSSSTVAGLLVLPGALLGAALAPFSGRILDSLGPKKPIYTGSLVTFSALLLFSFSALKMSNIMILIMYFLYMFGIGLSFGNIMTSGLSVLTEEQQSDGNAILNTLQQFAGATGTSIVSAIVALSQNKNGNQVYLTAIGTQRALIVLSVIILVAILILFWAVARIVKK</sequence>
<evidence type="ECO:0000256" key="5">
    <source>
        <dbReference type="ARBA" id="ARBA00023136"/>
    </source>
</evidence>
<feature type="transmembrane region" description="Helical" evidence="6">
    <location>
        <begin position="215"/>
        <end position="236"/>
    </location>
</feature>
<dbReference type="GO" id="GO:0005886">
    <property type="term" value="C:plasma membrane"/>
    <property type="evidence" value="ECO:0007669"/>
    <property type="project" value="UniProtKB-SubCell"/>
</dbReference>
<dbReference type="InterPro" id="IPR011701">
    <property type="entry name" value="MFS"/>
</dbReference>
<evidence type="ECO:0000256" key="2">
    <source>
        <dbReference type="ARBA" id="ARBA00022448"/>
    </source>
</evidence>
<dbReference type="PATRIC" id="fig|1423812.3.peg.2622"/>
<feature type="transmembrane region" description="Helical" evidence="6">
    <location>
        <begin position="323"/>
        <end position="341"/>
    </location>
</feature>
<name>A0A0R1PZL5_9LACO</name>
<evidence type="ECO:0000256" key="4">
    <source>
        <dbReference type="ARBA" id="ARBA00022989"/>
    </source>
</evidence>
<evidence type="ECO:0000259" key="7">
    <source>
        <dbReference type="PROSITE" id="PS50850"/>
    </source>
</evidence>
<feature type="transmembrane region" description="Helical" evidence="6">
    <location>
        <begin position="347"/>
        <end position="368"/>
    </location>
</feature>
<feature type="domain" description="Major facilitator superfamily (MFS) profile" evidence="7">
    <location>
        <begin position="1"/>
        <end position="450"/>
    </location>
</feature>
<keyword evidence="2" id="KW-0813">Transport</keyword>
<dbReference type="Gene3D" id="1.20.1720.10">
    <property type="entry name" value="Multidrug resistance protein D"/>
    <property type="match status" value="1"/>
</dbReference>
<dbReference type="STRING" id="1423812.FD20_GL002467"/>
<dbReference type="AlphaFoldDB" id="A0A0R1PZL5"/>
<feature type="transmembrane region" description="Helical" evidence="6">
    <location>
        <begin position="189"/>
        <end position="209"/>
    </location>
</feature>
<dbReference type="Pfam" id="PF07690">
    <property type="entry name" value="MFS_1"/>
    <property type="match status" value="1"/>
</dbReference>
<feature type="transmembrane region" description="Helical" evidence="6">
    <location>
        <begin position="389"/>
        <end position="408"/>
    </location>
</feature>
<evidence type="ECO:0000313" key="8">
    <source>
        <dbReference type="EMBL" id="KRL37929.1"/>
    </source>
</evidence>
<gene>
    <name evidence="8" type="ORF">FD20_GL002467</name>
</gene>
<feature type="transmembrane region" description="Helical" evidence="6">
    <location>
        <begin position="158"/>
        <end position="177"/>
    </location>
</feature>
<protein>
    <submittedName>
        <fullName evidence="8">Major facilitator superfamily permease</fullName>
    </submittedName>
</protein>
<dbReference type="GO" id="GO:0022857">
    <property type="term" value="F:transmembrane transporter activity"/>
    <property type="evidence" value="ECO:0007669"/>
    <property type="project" value="InterPro"/>
</dbReference>
<comment type="subcellular location">
    <subcellularLocation>
        <location evidence="1">Cell membrane</location>
        <topology evidence="1">Multi-pass membrane protein</topology>
    </subcellularLocation>
</comment>
<keyword evidence="9" id="KW-1185">Reference proteome</keyword>
<dbReference type="PANTHER" id="PTHR42718:SF9">
    <property type="entry name" value="MAJOR FACILITATOR SUPERFAMILY MULTIDRUG TRANSPORTER MFSC"/>
    <property type="match status" value="1"/>
</dbReference>
<dbReference type="SUPFAM" id="SSF103473">
    <property type="entry name" value="MFS general substrate transporter"/>
    <property type="match status" value="1"/>
</dbReference>
<evidence type="ECO:0000256" key="1">
    <source>
        <dbReference type="ARBA" id="ARBA00004651"/>
    </source>
</evidence>
<accession>A0A0R1PZL5</accession>
<dbReference type="EMBL" id="AZEG01000008">
    <property type="protein sequence ID" value="KRL37929.1"/>
    <property type="molecule type" value="Genomic_DNA"/>
</dbReference>
<feature type="transmembrane region" description="Helical" evidence="6">
    <location>
        <begin position="39"/>
        <end position="58"/>
    </location>
</feature>